<evidence type="ECO:0000313" key="4">
    <source>
        <dbReference type="EMBL" id="GGJ53831.1"/>
    </source>
</evidence>
<evidence type="ECO:0000313" key="5">
    <source>
        <dbReference type="Proteomes" id="UP000632222"/>
    </source>
</evidence>
<keyword evidence="2" id="KW-0378">Hydrolase</keyword>
<organism evidence="4 5">
    <name type="scientific">Deinococcus roseus</name>
    <dbReference type="NCBI Taxonomy" id="392414"/>
    <lineage>
        <taxon>Bacteria</taxon>
        <taxon>Thermotogati</taxon>
        <taxon>Deinococcota</taxon>
        <taxon>Deinococci</taxon>
        <taxon>Deinococcales</taxon>
        <taxon>Deinococcaceae</taxon>
        <taxon>Deinococcus</taxon>
    </lineage>
</organism>
<comment type="caution">
    <text evidence="4">The sequence shown here is derived from an EMBL/GenBank/DDBJ whole genome shotgun (WGS) entry which is preliminary data.</text>
</comment>
<dbReference type="InterPro" id="IPR002168">
    <property type="entry name" value="Lipase_GDXG_HIS_AS"/>
</dbReference>
<dbReference type="PANTHER" id="PTHR48081">
    <property type="entry name" value="AB HYDROLASE SUPERFAMILY PROTEIN C4A8.06C"/>
    <property type="match status" value="1"/>
</dbReference>
<feature type="domain" description="Alpha/beta hydrolase fold-3" evidence="3">
    <location>
        <begin position="67"/>
        <end position="262"/>
    </location>
</feature>
<dbReference type="EMBL" id="BMOD01000027">
    <property type="protein sequence ID" value="GGJ53831.1"/>
    <property type="molecule type" value="Genomic_DNA"/>
</dbReference>
<dbReference type="PANTHER" id="PTHR48081:SF30">
    <property type="entry name" value="ACETYL-HYDROLASE LIPR-RELATED"/>
    <property type="match status" value="1"/>
</dbReference>
<keyword evidence="5" id="KW-1185">Reference proteome</keyword>
<dbReference type="Pfam" id="PF07859">
    <property type="entry name" value="Abhydrolase_3"/>
    <property type="match status" value="1"/>
</dbReference>
<proteinExistence type="inferred from homology"/>
<dbReference type="InterPro" id="IPR013094">
    <property type="entry name" value="AB_hydrolase_3"/>
</dbReference>
<evidence type="ECO:0000256" key="2">
    <source>
        <dbReference type="ARBA" id="ARBA00022801"/>
    </source>
</evidence>
<dbReference type="PROSITE" id="PS01173">
    <property type="entry name" value="LIPASE_GDXG_HIS"/>
    <property type="match status" value="1"/>
</dbReference>
<dbReference type="Gene3D" id="3.40.50.1820">
    <property type="entry name" value="alpha/beta hydrolase"/>
    <property type="match status" value="1"/>
</dbReference>
<evidence type="ECO:0000259" key="3">
    <source>
        <dbReference type="Pfam" id="PF07859"/>
    </source>
</evidence>
<name>A0ABQ2DDA5_9DEIO</name>
<sequence length="292" mass="31315">MPSEQSKTLRPRPSASPQEILPLETQRLNWENEALQTPLPSEVQWEALTGEISGERLWTSDRPAGTVLYLHGGGFTQGSSKTHRPLAALLTQATGWQVITLDYPLAPEHPFPAALHFVVKAYTALLQSTSGPVVLGGDSAGGQLVLSGLLLMQEQKLPLPAGAFLISPWLDLTQSGASMQSRAALDPMVTQKGLQDAADAYLQGVPATDPLASPLFSGLQHLPPLLCLVGDHEVLLSDSERLAAFRPETTALKVHPDMWHVWPAWGPALPEALEALQDIQGFLLGLSGESAL</sequence>
<gene>
    <name evidence="4" type="ORF">GCM10008938_44800</name>
</gene>
<dbReference type="InterPro" id="IPR029058">
    <property type="entry name" value="AB_hydrolase_fold"/>
</dbReference>
<accession>A0ABQ2DDA5</accession>
<dbReference type="SUPFAM" id="SSF53474">
    <property type="entry name" value="alpha/beta-Hydrolases"/>
    <property type="match status" value="1"/>
</dbReference>
<evidence type="ECO:0000256" key="1">
    <source>
        <dbReference type="ARBA" id="ARBA00010515"/>
    </source>
</evidence>
<reference evidence="5" key="1">
    <citation type="journal article" date="2019" name="Int. J. Syst. Evol. Microbiol.">
        <title>The Global Catalogue of Microorganisms (GCM) 10K type strain sequencing project: providing services to taxonomists for standard genome sequencing and annotation.</title>
        <authorList>
            <consortium name="The Broad Institute Genomics Platform"/>
            <consortium name="The Broad Institute Genome Sequencing Center for Infectious Disease"/>
            <person name="Wu L."/>
            <person name="Ma J."/>
        </authorList>
    </citation>
    <scope>NUCLEOTIDE SEQUENCE [LARGE SCALE GENOMIC DNA]</scope>
    <source>
        <strain evidence="5">JCM 14370</strain>
    </source>
</reference>
<dbReference type="InterPro" id="IPR050300">
    <property type="entry name" value="GDXG_lipolytic_enzyme"/>
</dbReference>
<comment type="similarity">
    <text evidence="1">Belongs to the 'GDXG' lipolytic enzyme family.</text>
</comment>
<protein>
    <recommendedName>
        <fullName evidence="3">Alpha/beta hydrolase fold-3 domain-containing protein</fullName>
    </recommendedName>
</protein>
<dbReference type="Proteomes" id="UP000632222">
    <property type="component" value="Unassembled WGS sequence"/>
</dbReference>
<dbReference type="RefSeq" id="WP_189007313.1">
    <property type="nucleotide sequence ID" value="NZ_BMOD01000027.1"/>
</dbReference>